<dbReference type="Pfam" id="PF05721">
    <property type="entry name" value="PhyH"/>
    <property type="match status" value="1"/>
</dbReference>
<protein>
    <submittedName>
        <fullName evidence="1">Phytanoyl-CoA dioxygenase family protein</fullName>
    </submittedName>
</protein>
<keyword evidence="1" id="KW-0223">Dioxygenase</keyword>
<reference evidence="1" key="1">
    <citation type="submission" date="2024-05" db="EMBL/GenBank/DDBJ databases">
        <authorList>
            <person name="Kim S."/>
            <person name="Heo J."/>
            <person name="Choi H."/>
            <person name="Choi Y."/>
            <person name="Kwon S.-W."/>
            <person name="Kim Y."/>
        </authorList>
    </citation>
    <scope>NUCLEOTIDE SEQUENCE</scope>
    <source>
        <strain evidence="1">KACC 23697</strain>
    </source>
</reference>
<dbReference type="SUPFAM" id="SSF51197">
    <property type="entry name" value="Clavaminate synthase-like"/>
    <property type="match status" value="1"/>
</dbReference>
<keyword evidence="1" id="KW-0560">Oxidoreductase</keyword>
<name>A0AAU7KC11_9SPHI</name>
<evidence type="ECO:0000313" key="1">
    <source>
        <dbReference type="EMBL" id="XBO49554.1"/>
    </source>
</evidence>
<accession>A0AAU7KC11</accession>
<proteinExistence type="predicted"/>
<dbReference type="GO" id="GO:0016706">
    <property type="term" value="F:2-oxoglutarate-dependent dioxygenase activity"/>
    <property type="evidence" value="ECO:0007669"/>
    <property type="project" value="UniProtKB-ARBA"/>
</dbReference>
<sequence>MTDEQKFLFDLNGFLVLEDVIPAHECEKIKEQIFKMKFNPALLPEEARYVPGGHLAQLINPPKVVAALNTLLGPHVRMDYGYVIWREKGGRHPMDLHHGGPTPEPMFRYFNSNGNIYSGMLRVVYEFNDVEAGDGGTCFLPGSHKSNYNVPQNMVSLNKGEQSPFLHHITCKKGSAIIFTENVAHGGPIWQNEDKPRVSAFFSYNHLGMQFHKPGFNTAVVNSLTPEQQQYFRPIWMYDFENDKPNF</sequence>
<organism evidence="1">
    <name type="scientific">Pedobacter sp. KACC 23697</name>
    <dbReference type="NCBI Taxonomy" id="3149230"/>
    <lineage>
        <taxon>Bacteria</taxon>
        <taxon>Pseudomonadati</taxon>
        <taxon>Bacteroidota</taxon>
        <taxon>Sphingobacteriia</taxon>
        <taxon>Sphingobacteriales</taxon>
        <taxon>Sphingobacteriaceae</taxon>
        <taxon>Pedobacter</taxon>
    </lineage>
</organism>
<dbReference type="EMBL" id="CP157485">
    <property type="protein sequence ID" value="XBO49554.1"/>
    <property type="molecule type" value="Genomic_DNA"/>
</dbReference>
<dbReference type="InterPro" id="IPR008775">
    <property type="entry name" value="Phytyl_CoA_dOase-like"/>
</dbReference>
<dbReference type="RefSeq" id="WP_406826867.1">
    <property type="nucleotide sequence ID" value="NZ_CP157485.1"/>
</dbReference>
<gene>
    <name evidence="1" type="ORF">ABEG20_08070</name>
</gene>
<dbReference type="Gene3D" id="2.60.120.620">
    <property type="entry name" value="q2cbj1_9rhob like domain"/>
    <property type="match status" value="1"/>
</dbReference>
<dbReference type="AlphaFoldDB" id="A0AAU7KC11"/>